<protein>
    <submittedName>
        <fullName evidence="1">Uncharacterized protein</fullName>
    </submittedName>
</protein>
<reference evidence="2" key="1">
    <citation type="submission" date="2015-01" db="EMBL/GenBank/DDBJ databases">
        <authorList>
            <person name="Aksoy S."/>
            <person name="Warren W."/>
            <person name="Wilson R.K."/>
        </authorList>
    </citation>
    <scope>NUCLEOTIDE SEQUENCE [LARGE SCALE GENOMIC DNA]</scope>
    <source>
        <strain evidence="2">IAEA</strain>
    </source>
</reference>
<dbReference type="AlphaFoldDB" id="A0A1B0BK18"/>
<organism evidence="1 2">
    <name type="scientific">Glossina palpalis gambiensis</name>
    <dbReference type="NCBI Taxonomy" id="67801"/>
    <lineage>
        <taxon>Eukaryota</taxon>
        <taxon>Metazoa</taxon>
        <taxon>Ecdysozoa</taxon>
        <taxon>Arthropoda</taxon>
        <taxon>Hexapoda</taxon>
        <taxon>Insecta</taxon>
        <taxon>Pterygota</taxon>
        <taxon>Neoptera</taxon>
        <taxon>Endopterygota</taxon>
        <taxon>Diptera</taxon>
        <taxon>Brachycera</taxon>
        <taxon>Muscomorpha</taxon>
        <taxon>Hippoboscoidea</taxon>
        <taxon>Glossinidae</taxon>
        <taxon>Glossina</taxon>
    </lineage>
</organism>
<sequence length="81" mass="9114">MHSKFVSVILQSIKDLLSFYIVEHYHCTTVTVDNVKTILLSLAEIAPTKVHGRACLNFPFTVDAHMMASFLAINSNYLQSK</sequence>
<accession>A0A1B0BK18</accession>
<name>A0A1B0BK18_9MUSC</name>
<dbReference type="EnsemblMetazoa" id="GPPI032624-RA">
    <property type="protein sequence ID" value="GPPI032624-PA"/>
    <property type="gene ID" value="GPPI032624"/>
</dbReference>
<keyword evidence="2" id="KW-1185">Reference proteome</keyword>
<evidence type="ECO:0000313" key="1">
    <source>
        <dbReference type="EnsemblMetazoa" id="GPPI032624-PA"/>
    </source>
</evidence>
<dbReference type="VEuPathDB" id="VectorBase:GPPI032624"/>
<proteinExistence type="predicted"/>
<dbReference type="EMBL" id="JXJN01015771">
    <property type="status" value="NOT_ANNOTATED_CDS"/>
    <property type="molecule type" value="Genomic_DNA"/>
</dbReference>
<evidence type="ECO:0000313" key="2">
    <source>
        <dbReference type="Proteomes" id="UP000092460"/>
    </source>
</evidence>
<dbReference type="Proteomes" id="UP000092460">
    <property type="component" value="Unassembled WGS sequence"/>
</dbReference>
<reference evidence="1" key="2">
    <citation type="submission" date="2020-05" db="UniProtKB">
        <authorList>
            <consortium name="EnsemblMetazoa"/>
        </authorList>
    </citation>
    <scope>IDENTIFICATION</scope>
    <source>
        <strain evidence="1">IAEA</strain>
    </source>
</reference>